<evidence type="ECO:0000256" key="17">
    <source>
        <dbReference type="SAM" id="MobiDB-lite"/>
    </source>
</evidence>
<dbReference type="OrthoDB" id="264532at2759"/>
<keyword evidence="12 16" id="KW-0443">Lipid metabolism</keyword>
<dbReference type="GO" id="GO:0004144">
    <property type="term" value="F:diacylglycerol O-acyltransferase activity"/>
    <property type="evidence" value="ECO:0007669"/>
    <property type="project" value="UniProtKB-UniRule"/>
</dbReference>
<keyword evidence="8 16" id="KW-0812">Transmembrane</keyword>
<evidence type="ECO:0000256" key="14">
    <source>
        <dbReference type="ARBA" id="ARBA00023315"/>
    </source>
</evidence>
<name>S3CVQ8_OPHP1</name>
<dbReference type="AlphaFoldDB" id="S3CVQ8"/>
<keyword evidence="7 18" id="KW-0808">Transferase</keyword>
<reference evidence="18 19" key="1">
    <citation type="journal article" date="2013" name="BMC Genomics">
        <title>The genome and transcriptome of the pine saprophyte Ophiostoma piceae, and a comparison with the bark beetle-associated pine pathogen Grosmannia clavigera.</title>
        <authorList>
            <person name="Haridas S."/>
            <person name="Wang Y."/>
            <person name="Lim L."/>
            <person name="Massoumi Alamouti S."/>
            <person name="Jackman S."/>
            <person name="Docking R."/>
            <person name="Robertson G."/>
            <person name="Birol I."/>
            <person name="Bohlmann J."/>
            <person name="Breuil C."/>
        </authorList>
    </citation>
    <scope>NUCLEOTIDE SEQUENCE [LARGE SCALE GENOMIC DNA]</scope>
    <source>
        <strain evidence="18 19">UAMH 11346</strain>
    </source>
</reference>
<dbReference type="PANTHER" id="PTHR12317">
    <property type="entry name" value="DIACYLGLYCEROL O-ACYLTRANSFERASE"/>
    <property type="match status" value="1"/>
</dbReference>
<dbReference type="GO" id="GO:0006672">
    <property type="term" value="P:ceramide metabolic process"/>
    <property type="evidence" value="ECO:0007669"/>
    <property type="project" value="EnsemblFungi"/>
</dbReference>
<proteinExistence type="inferred from homology"/>
<evidence type="ECO:0000313" key="19">
    <source>
        <dbReference type="Proteomes" id="UP000016923"/>
    </source>
</evidence>
<dbReference type="CDD" id="cd07987">
    <property type="entry name" value="LPLAT_MGAT-like"/>
    <property type="match status" value="1"/>
</dbReference>
<dbReference type="GO" id="GO:0005811">
    <property type="term" value="C:lipid droplet"/>
    <property type="evidence" value="ECO:0007669"/>
    <property type="project" value="EnsemblFungi"/>
</dbReference>
<dbReference type="EC" id="2.3.1.20" evidence="5 16"/>
<dbReference type="eggNOG" id="KOG0831">
    <property type="taxonomic scope" value="Eukaryota"/>
</dbReference>
<evidence type="ECO:0000256" key="11">
    <source>
        <dbReference type="ARBA" id="ARBA00022989"/>
    </source>
</evidence>
<dbReference type="GO" id="GO:0140042">
    <property type="term" value="P:lipid droplet formation"/>
    <property type="evidence" value="ECO:0007669"/>
    <property type="project" value="EnsemblFungi"/>
</dbReference>
<dbReference type="GO" id="GO:0006071">
    <property type="term" value="P:glycerol metabolic process"/>
    <property type="evidence" value="ECO:0007669"/>
    <property type="project" value="UniProtKB-UniRule"/>
</dbReference>
<evidence type="ECO:0000256" key="6">
    <source>
        <dbReference type="ARBA" id="ARBA00022516"/>
    </source>
</evidence>
<dbReference type="VEuPathDB" id="FungiDB:F503_00014"/>
<evidence type="ECO:0000256" key="16">
    <source>
        <dbReference type="RuleBase" id="RU367023"/>
    </source>
</evidence>
<dbReference type="EMBL" id="KE148158">
    <property type="protein sequence ID" value="EPE04860.1"/>
    <property type="molecule type" value="Genomic_DNA"/>
</dbReference>
<keyword evidence="9" id="KW-0319">Glycerol metabolism</keyword>
<keyword evidence="10 16" id="KW-0256">Endoplasmic reticulum</keyword>
<keyword evidence="13 16" id="KW-0472">Membrane</keyword>
<comment type="catalytic activity">
    <reaction evidence="15 16">
        <text>an acyl-CoA + a 1,2-diacyl-sn-glycerol = a triacyl-sn-glycerol + CoA</text>
        <dbReference type="Rhea" id="RHEA:10868"/>
        <dbReference type="ChEBI" id="CHEBI:17815"/>
        <dbReference type="ChEBI" id="CHEBI:57287"/>
        <dbReference type="ChEBI" id="CHEBI:58342"/>
        <dbReference type="ChEBI" id="CHEBI:64615"/>
        <dbReference type="EC" id="2.3.1.20"/>
    </reaction>
</comment>
<dbReference type="GO" id="GO:0097038">
    <property type="term" value="C:perinuclear endoplasmic reticulum"/>
    <property type="evidence" value="ECO:0007669"/>
    <property type="project" value="EnsemblFungi"/>
</dbReference>
<evidence type="ECO:0000256" key="12">
    <source>
        <dbReference type="ARBA" id="ARBA00023098"/>
    </source>
</evidence>
<feature type="region of interest" description="Disordered" evidence="17">
    <location>
        <begin position="40"/>
        <end position="62"/>
    </location>
</feature>
<comment type="subcellular location">
    <subcellularLocation>
        <location evidence="1 16">Endoplasmic reticulum membrane</location>
        <topology evidence="1 16">Multi-pass membrane protein</topology>
    </subcellularLocation>
</comment>
<evidence type="ECO:0000313" key="18">
    <source>
        <dbReference type="EMBL" id="EPE04860.1"/>
    </source>
</evidence>
<dbReference type="GO" id="GO:0032541">
    <property type="term" value="C:cortical endoplasmic reticulum"/>
    <property type="evidence" value="ECO:0007669"/>
    <property type="project" value="EnsemblFungi"/>
</dbReference>
<evidence type="ECO:0000256" key="2">
    <source>
        <dbReference type="ARBA" id="ARBA00004771"/>
    </source>
</evidence>
<comment type="caution">
    <text evidence="16">Lacks conserved residue(s) required for the propagation of feature annotation.</text>
</comment>
<dbReference type="GO" id="GO:0005789">
    <property type="term" value="C:endoplasmic reticulum membrane"/>
    <property type="evidence" value="ECO:0007669"/>
    <property type="project" value="UniProtKB-SubCell"/>
</dbReference>
<comment type="function">
    <text evidence="16">Catalyzes the terminal and only committed step in triacylglycerol synthesis by using diacylglycerol and fatty acyl CoA as substrates.</text>
</comment>
<keyword evidence="11 16" id="KW-1133">Transmembrane helix</keyword>
<sequence>MHRFRFSRDFIRVPRCSPLPTFRASLLLILGSPSHLLSSTTTTASTTSGHRHTSSLTIEPNNMPGLALYDPSTITPHDPTRSSAYFEPTEPSERIETTPTDTMSTTEKHKPAQRAPSPQKDLPFDDKPPKAIRFAPLRVPLRRRKQTLAVLVHCSWLITSIPLFFFCCAVPLLWPLVIPYVLIMLVSSASTNGKLFWRSERFRSLILWTWFADYFPARLHKTADLPADRKYIFGYHPHGIISHGAWVAFGTDALGFSKKFPGITNSLLTLDSNFHIPFYREYLLLAGMCSVARESIVNVLSRGGKDNSGAGRAVTIVIGGARESLQAQPGTMRLVLHGRAGFIKVAMATGADLVPVLGFGEVDLYEQLKGDDFPLLHRFQMHVLKVYKFTLPFMRGRGVFNYDYGLMPYRRPLNIVVGRPIKVSKATSDTLDPVEVDRLHGLYVAELQRIWEAYKDVYMPDRTEEMQILP</sequence>
<evidence type="ECO:0000256" key="1">
    <source>
        <dbReference type="ARBA" id="ARBA00004477"/>
    </source>
</evidence>
<dbReference type="HOGENOM" id="CLU_023995_4_0_1"/>
<evidence type="ECO:0000256" key="8">
    <source>
        <dbReference type="ARBA" id="ARBA00022692"/>
    </source>
</evidence>
<keyword evidence="19" id="KW-1185">Reference proteome</keyword>
<evidence type="ECO:0000256" key="5">
    <source>
        <dbReference type="ARBA" id="ARBA00013244"/>
    </source>
</evidence>
<evidence type="ECO:0000256" key="3">
    <source>
        <dbReference type="ARBA" id="ARBA00005189"/>
    </source>
</evidence>
<accession>S3CVQ8</accession>
<evidence type="ECO:0000256" key="15">
    <source>
        <dbReference type="ARBA" id="ARBA00048109"/>
    </source>
</evidence>
<organism evidence="18 19">
    <name type="scientific">Ophiostoma piceae (strain UAMH 11346)</name>
    <name type="common">Sap stain fungus</name>
    <dbReference type="NCBI Taxonomy" id="1262450"/>
    <lineage>
        <taxon>Eukaryota</taxon>
        <taxon>Fungi</taxon>
        <taxon>Dikarya</taxon>
        <taxon>Ascomycota</taxon>
        <taxon>Pezizomycotina</taxon>
        <taxon>Sordariomycetes</taxon>
        <taxon>Sordariomycetidae</taxon>
        <taxon>Ophiostomatales</taxon>
        <taxon>Ophiostomataceae</taxon>
        <taxon>Ophiostoma</taxon>
    </lineage>
</organism>
<feature type="transmembrane region" description="Helical" evidence="16">
    <location>
        <begin position="148"/>
        <end position="174"/>
    </location>
</feature>
<dbReference type="GO" id="GO:0035356">
    <property type="term" value="P:intracellular triglyceride homeostasis"/>
    <property type="evidence" value="ECO:0007669"/>
    <property type="project" value="EnsemblFungi"/>
</dbReference>
<evidence type="ECO:0000256" key="7">
    <source>
        <dbReference type="ARBA" id="ARBA00022679"/>
    </source>
</evidence>
<gene>
    <name evidence="18" type="ORF">F503_00014</name>
</gene>
<evidence type="ECO:0000256" key="13">
    <source>
        <dbReference type="ARBA" id="ARBA00023136"/>
    </source>
</evidence>
<comment type="pathway">
    <text evidence="3">Lipid metabolism.</text>
</comment>
<protein>
    <recommendedName>
        <fullName evidence="5 16">Diacylglycerol O-acyltransferase</fullName>
        <ecNumber evidence="5 16">2.3.1.20</ecNumber>
    </recommendedName>
</protein>
<comment type="pathway">
    <text evidence="2 16">Glycerolipid metabolism; triacylglycerol biosynthesis.</text>
</comment>
<dbReference type="STRING" id="1262450.S3CVQ8"/>
<evidence type="ECO:0000256" key="4">
    <source>
        <dbReference type="ARBA" id="ARBA00005420"/>
    </source>
</evidence>
<dbReference type="InterPro" id="IPR007130">
    <property type="entry name" value="DAGAT"/>
</dbReference>
<evidence type="ECO:0000256" key="9">
    <source>
        <dbReference type="ARBA" id="ARBA00022798"/>
    </source>
</evidence>
<evidence type="ECO:0000256" key="10">
    <source>
        <dbReference type="ARBA" id="ARBA00022824"/>
    </source>
</evidence>
<comment type="similarity">
    <text evidence="4 16">Belongs to the diacylglycerol acyltransferase family.</text>
</comment>
<dbReference type="OMA" id="FWFTCAN"/>
<dbReference type="PANTHER" id="PTHR12317:SF0">
    <property type="entry name" value="ACYLTRANSFERASE"/>
    <property type="match status" value="1"/>
</dbReference>
<dbReference type="Pfam" id="PF03982">
    <property type="entry name" value="DAGAT"/>
    <property type="match status" value="1"/>
</dbReference>
<keyword evidence="14 16" id="KW-0012">Acyltransferase</keyword>
<feature type="region of interest" description="Disordered" evidence="17">
    <location>
        <begin position="79"/>
        <end position="123"/>
    </location>
</feature>
<dbReference type="UniPathway" id="UPA00282"/>
<dbReference type="Proteomes" id="UP000016923">
    <property type="component" value="Unassembled WGS sequence"/>
</dbReference>
<dbReference type="GO" id="GO:0019432">
    <property type="term" value="P:triglyceride biosynthetic process"/>
    <property type="evidence" value="ECO:0007669"/>
    <property type="project" value="UniProtKB-UniRule"/>
</dbReference>
<keyword evidence="6 16" id="KW-0444">Lipid biosynthesis</keyword>